<keyword evidence="2" id="KW-0012">Acyltransferase</keyword>
<organism evidence="2 3">
    <name type="scientific">Nocardioides taihuensis</name>
    <dbReference type="NCBI Taxonomy" id="1835606"/>
    <lineage>
        <taxon>Bacteria</taxon>
        <taxon>Bacillati</taxon>
        <taxon>Actinomycetota</taxon>
        <taxon>Actinomycetes</taxon>
        <taxon>Propionibacteriales</taxon>
        <taxon>Nocardioidaceae</taxon>
        <taxon>Nocardioides</taxon>
    </lineage>
</organism>
<dbReference type="SUPFAM" id="SSF55729">
    <property type="entry name" value="Acyl-CoA N-acyltransferases (Nat)"/>
    <property type="match status" value="1"/>
</dbReference>
<proteinExistence type="predicted"/>
<name>A0ABW0BJ80_9ACTN</name>
<dbReference type="RefSeq" id="WP_378590264.1">
    <property type="nucleotide sequence ID" value="NZ_JBHSKD010000011.1"/>
</dbReference>
<evidence type="ECO:0000259" key="1">
    <source>
        <dbReference type="PROSITE" id="PS51186"/>
    </source>
</evidence>
<dbReference type="InterPro" id="IPR000182">
    <property type="entry name" value="GNAT_dom"/>
</dbReference>
<reference evidence="3" key="1">
    <citation type="journal article" date="2019" name="Int. J. Syst. Evol. Microbiol.">
        <title>The Global Catalogue of Microorganisms (GCM) 10K type strain sequencing project: providing services to taxonomists for standard genome sequencing and annotation.</title>
        <authorList>
            <consortium name="The Broad Institute Genomics Platform"/>
            <consortium name="The Broad Institute Genome Sequencing Center for Infectious Disease"/>
            <person name="Wu L."/>
            <person name="Ma J."/>
        </authorList>
    </citation>
    <scope>NUCLEOTIDE SEQUENCE [LARGE SCALE GENOMIC DNA]</scope>
    <source>
        <strain evidence="3">DFY41</strain>
    </source>
</reference>
<dbReference type="Proteomes" id="UP001596087">
    <property type="component" value="Unassembled WGS sequence"/>
</dbReference>
<dbReference type="InterPro" id="IPR016181">
    <property type="entry name" value="Acyl_CoA_acyltransferase"/>
</dbReference>
<keyword evidence="3" id="KW-1185">Reference proteome</keyword>
<evidence type="ECO:0000313" key="3">
    <source>
        <dbReference type="Proteomes" id="UP001596087"/>
    </source>
</evidence>
<protein>
    <submittedName>
        <fullName evidence="2">GNAT family N-acetyltransferase</fullName>
        <ecNumber evidence="2">2.3.1.-</ecNumber>
    </submittedName>
</protein>
<dbReference type="PROSITE" id="PS51186">
    <property type="entry name" value="GNAT"/>
    <property type="match status" value="1"/>
</dbReference>
<sequence length="153" mass="17176">MHFDFIEHQRPPGPAYLWRPFGDGRRSDPNFNARWWSERNFLDTSRLLSVEVNGVELARIEIDRVPHLASSQGASHLGLVREIHYLEVSRAHVGQGLGTEIVGWLEAEFSDARLIASTDSAVGFWASLGGWELVDHADGIRGDWALYVSRPVA</sequence>
<comment type="caution">
    <text evidence="2">The sequence shown here is derived from an EMBL/GenBank/DDBJ whole genome shotgun (WGS) entry which is preliminary data.</text>
</comment>
<keyword evidence="2" id="KW-0808">Transferase</keyword>
<dbReference type="EC" id="2.3.1.-" evidence="2"/>
<feature type="domain" description="N-acetyltransferase" evidence="1">
    <location>
        <begin position="1"/>
        <end position="153"/>
    </location>
</feature>
<dbReference type="EMBL" id="JBHSKD010000011">
    <property type="protein sequence ID" value="MFC5177335.1"/>
    <property type="molecule type" value="Genomic_DNA"/>
</dbReference>
<accession>A0ABW0BJ80</accession>
<gene>
    <name evidence="2" type="ORF">ACFPGP_11680</name>
</gene>
<dbReference type="GO" id="GO:0016746">
    <property type="term" value="F:acyltransferase activity"/>
    <property type="evidence" value="ECO:0007669"/>
    <property type="project" value="UniProtKB-KW"/>
</dbReference>
<dbReference type="Pfam" id="PF00583">
    <property type="entry name" value="Acetyltransf_1"/>
    <property type="match status" value="1"/>
</dbReference>
<evidence type="ECO:0000313" key="2">
    <source>
        <dbReference type="EMBL" id="MFC5177335.1"/>
    </source>
</evidence>